<feature type="transmembrane region" description="Helical" evidence="1">
    <location>
        <begin position="185"/>
        <end position="205"/>
    </location>
</feature>
<evidence type="ECO:0000313" key="3">
    <source>
        <dbReference type="Proteomes" id="UP000052943"/>
    </source>
</evidence>
<reference evidence="2 3" key="1">
    <citation type="submission" date="2015-11" db="EMBL/GenBank/DDBJ databases">
        <title>Genomes and virulence difference between two physiological races of Phytophthora nicotianae.</title>
        <authorList>
            <person name="Liu H."/>
            <person name="Ma X."/>
            <person name="Yu H."/>
            <person name="Fang D."/>
            <person name="Li Y."/>
            <person name="Wang X."/>
            <person name="Wang W."/>
            <person name="Dong Y."/>
            <person name="Xiao B."/>
        </authorList>
    </citation>
    <scope>NUCLEOTIDE SEQUENCE [LARGE SCALE GENOMIC DNA]</scope>
    <source>
        <strain evidence="3">race 0</strain>
    </source>
</reference>
<dbReference type="STRING" id="4790.A0A0W8DX22"/>
<feature type="transmembrane region" description="Helical" evidence="1">
    <location>
        <begin position="371"/>
        <end position="390"/>
    </location>
</feature>
<keyword evidence="1" id="KW-0812">Transmembrane</keyword>
<proteinExistence type="predicted"/>
<organism evidence="2 3">
    <name type="scientific">Phytophthora nicotianae</name>
    <name type="common">Potato buckeye rot agent</name>
    <name type="synonym">Phytophthora parasitica</name>
    <dbReference type="NCBI Taxonomy" id="4792"/>
    <lineage>
        <taxon>Eukaryota</taxon>
        <taxon>Sar</taxon>
        <taxon>Stramenopiles</taxon>
        <taxon>Oomycota</taxon>
        <taxon>Peronosporomycetes</taxon>
        <taxon>Peronosporales</taxon>
        <taxon>Peronosporaceae</taxon>
        <taxon>Phytophthora</taxon>
    </lineage>
</organism>
<dbReference type="Proteomes" id="UP000052943">
    <property type="component" value="Unassembled WGS sequence"/>
</dbReference>
<gene>
    <name evidence="2" type="ORF">AM587_10015532</name>
</gene>
<keyword evidence="1" id="KW-0472">Membrane</keyword>
<sequence>MLALEEYTRKTTLFRVLCVVTGTPLPTLALVLCQESIPLQDPAERWSVNYGFWIRMMVLGFGEGCATSIQLRHLLDDMTLSFKQTVLLGISVAVGYTATAMMVASYWTFPIPFVNFILSIVLIVAFVVVVRLILGKQRFQYILSQRKKLRQCVNFLLVQMIMVSIYPAYQFLFDSVLHTRYEIPVLMLLPILKLVLRNIFTFAIYHMEDIIPEQVILTVDFFDAFYLAICMQTSSSITTVIVIMIVDFVQTAVDLIELYQRTREIQTRLGAIDPIQVVQPGSMVSYANNMAPNAPKSTVGLKTKSNVDILYESLEVLFTAECLILTEYLETFVPVLYGTYILVMVHLPSAQYHTEMEGVTTENVSDKVQNVFIYATLELASLAVLTGIMWRNCGIRALYQLAFVLETQAALVQSKLMLWVLMTLTYRVTHFGKVNWKPHVCAITTFSNWYVVNTSRFRVDRTLKQLISQRINHPMHVDPLVLQSRHISDA</sequence>
<feature type="transmembrane region" description="Helical" evidence="1">
    <location>
        <begin position="113"/>
        <end position="134"/>
    </location>
</feature>
<accession>A0A0W8DX22</accession>
<dbReference type="OrthoDB" id="127375at2759"/>
<feature type="transmembrane region" description="Helical" evidence="1">
    <location>
        <begin position="52"/>
        <end position="74"/>
    </location>
</feature>
<dbReference type="AlphaFoldDB" id="A0A0W8DX22"/>
<feature type="transmembrane region" description="Helical" evidence="1">
    <location>
        <begin position="225"/>
        <end position="246"/>
    </location>
</feature>
<feature type="transmembrane region" description="Helical" evidence="1">
    <location>
        <begin position="155"/>
        <end position="173"/>
    </location>
</feature>
<keyword evidence="1" id="KW-1133">Transmembrane helix</keyword>
<protein>
    <submittedName>
        <fullName evidence="2">Uncharacterized protein</fullName>
    </submittedName>
</protein>
<evidence type="ECO:0000313" key="2">
    <source>
        <dbReference type="EMBL" id="KUG00923.1"/>
    </source>
</evidence>
<feature type="transmembrane region" description="Helical" evidence="1">
    <location>
        <begin position="86"/>
        <end position="107"/>
    </location>
</feature>
<feature type="transmembrane region" description="Helical" evidence="1">
    <location>
        <begin position="12"/>
        <end position="32"/>
    </location>
</feature>
<comment type="caution">
    <text evidence="2">The sequence shown here is derived from an EMBL/GenBank/DDBJ whole genome shotgun (WGS) entry which is preliminary data.</text>
</comment>
<dbReference type="EMBL" id="LNFO01000510">
    <property type="protein sequence ID" value="KUG00923.1"/>
    <property type="molecule type" value="Genomic_DNA"/>
</dbReference>
<evidence type="ECO:0000256" key="1">
    <source>
        <dbReference type="SAM" id="Phobius"/>
    </source>
</evidence>
<name>A0A0W8DX22_PHYNI</name>